<dbReference type="InterPro" id="IPR008333">
    <property type="entry name" value="Cbr1-like_FAD-bd_dom"/>
</dbReference>
<dbReference type="Gene3D" id="3.10.20.30">
    <property type="match status" value="1"/>
</dbReference>
<dbReference type="GO" id="GO:0051537">
    <property type="term" value="F:2 iron, 2 sulfur cluster binding"/>
    <property type="evidence" value="ECO:0007669"/>
    <property type="project" value="UniProtKB-KW"/>
</dbReference>
<keyword evidence="3" id="KW-0001">2Fe-2S</keyword>
<dbReference type="InterPro" id="IPR039261">
    <property type="entry name" value="FNR_nucleotide-bd"/>
</dbReference>
<feature type="domain" description="2Fe-2S ferredoxin-type" evidence="9">
    <location>
        <begin position="261"/>
        <end position="348"/>
    </location>
</feature>
<evidence type="ECO:0000256" key="5">
    <source>
        <dbReference type="ARBA" id="ARBA00022827"/>
    </source>
</evidence>
<dbReference type="CDD" id="cd06214">
    <property type="entry name" value="PA_degradation_oxidoreductase_like"/>
    <property type="match status" value="1"/>
</dbReference>
<dbReference type="InterPro" id="IPR017938">
    <property type="entry name" value="Riboflavin_synthase-like_b-brl"/>
</dbReference>
<dbReference type="RefSeq" id="WP_106526920.1">
    <property type="nucleotide sequence ID" value="NZ_PYAW01000001.1"/>
</dbReference>
<dbReference type="Gene3D" id="3.40.50.80">
    <property type="entry name" value="Nucleotide-binding domain of ferredoxin-NADP reductase (FNR) module"/>
    <property type="match status" value="1"/>
</dbReference>
<keyword evidence="5" id="KW-0274">FAD</keyword>
<gene>
    <name evidence="11" type="ORF">CLV51_1011036</name>
</gene>
<evidence type="ECO:0000256" key="7">
    <source>
        <dbReference type="ARBA" id="ARBA00023004"/>
    </source>
</evidence>
<dbReference type="InterPro" id="IPR017927">
    <property type="entry name" value="FAD-bd_FR_type"/>
</dbReference>
<dbReference type="EMBL" id="PYAW01000001">
    <property type="protein sequence ID" value="PSL49701.1"/>
    <property type="molecule type" value="Genomic_DNA"/>
</dbReference>
<feature type="domain" description="FAD-binding FR-type" evidence="10">
    <location>
        <begin position="1"/>
        <end position="103"/>
    </location>
</feature>
<evidence type="ECO:0000313" key="11">
    <source>
        <dbReference type="EMBL" id="PSL49701.1"/>
    </source>
</evidence>
<dbReference type="Pfam" id="PF00111">
    <property type="entry name" value="Fer2"/>
    <property type="match status" value="1"/>
</dbReference>
<evidence type="ECO:0000256" key="4">
    <source>
        <dbReference type="ARBA" id="ARBA00022723"/>
    </source>
</evidence>
<evidence type="ECO:0000259" key="10">
    <source>
        <dbReference type="PROSITE" id="PS51384"/>
    </source>
</evidence>
<dbReference type="AlphaFoldDB" id="A0A2P8HTZ9"/>
<sequence>MYFQLRITDIIRETAGTYTYRLENTAPEPVEYLAGQFLTFLIQLNNKEYRRSYSFSSTPGIDPYLSVTIREKENGEISRYLIRTWKKGDIVTTLEPTGRFTYEPSNVPARDIFLLAAGSGITPVFSLLKQILTEEPGAHITLIYSNTTPERTIFHEQLQTWQTQYSSRLQCIWLFSNDPDSHHVYRRLNNILLEKLVTEHMHHNKAVAQFFLCGPPDYMRTILLTLTFMGFDEAQLHKENFVVNTDAKIAKTPLPKDHNIKQVLIRYRNQEYHLAIPGDQNILSYALDHDVLLPYSCKGGVCGSCTAQCTSGKVWMSVNEVLTDKELAAGLVLTCVGYPASDQIILEL</sequence>
<dbReference type="GO" id="GO:0046872">
    <property type="term" value="F:metal ion binding"/>
    <property type="evidence" value="ECO:0007669"/>
    <property type="project" value="UniProtKB-KW"/>
</dbReference>
<keyword evidence="2" id="KW-0285">Flavoprotein</keyword>
<dbReference type="PANTHER" id="PTHR47354:SF8">
    <property type="entry name" value="1,2-PHENYLACETYL-COA EPOXIDASE, SUBUNIT E"/>
    <property type="match status" value="1"/>
</dbReference>
<evidence type="ECO:0000313" key="12">
    <source>
        <dbReference type="Proteomes" id="UP000240971"/>
    </source>
</evidence>
<dbReference type="SUPFAM" id="SSF52343">
    <property type="entry name" value="Ferredoxin reductase-like, C-terminal NADP-linked domain"/>
    <property type="match status" value="1"/>
</dbReference>
<dbReference type="GO" id="GO:0050660">
    <property type="term" value="F:flavin adenine dinucleotide binding"/>
    <property type="evidence" value="ECO:0007669"/>
    <property type="project" value="TreeGrafter"/>
</dbReference>
<keyword evidence="4" id="KW-0479">Metal-binding</keyword>
<dbReference type="SUPFAM" id="SSF54292">
    <property type="entry name" value="2Fe-2S ferredoxin-like"/>
    <property type="match status" value="1"/>
</dbReference>
<evidence type="ECO:0000259" key="9">
    <source>
        <dbReference type="PROSITE" id="PS51085"/>
    </source>
</evidence>
<dbReference type="Proteomes" id="UP000240971">
    <property type="component" value="Unassembled WGS sequence"/>
</dbReference>
<organism evidence="11 12">
    <name type="scientific">Chitinophaga niastensis</name>
    <dbReference type="NCBI Taxonomy" id="536980"/>
    <lineage>
        <taxon>Bacteria</taxon>
        <taxon>Pseudomonadati</taxon>
        <taxon>Bacteroidota</taxon>
        <taxon>Chitinophagia</taxon>
        <taxon>Chitinophagales</taxon>
        <taxon>Chitinophagaceae</taxon>
        <taxon>Chitinophaga</taxon>
    </lineage>
</organism>
<comment type="cofactor">
    <cofactor evidence="1">
        <name>FAD</name>
        <dbReference type="ChEBI" id="CHEBI:57692"/>
    </cofactor>
</comment>
<dbReference type="CDD" id="cd00207">
    <property type="entry name" value="fer2"/>
    <property type="match status" value="1"/>
</dbReference>
<dbReference type="Gene3D" id="2.40.30.10">
    <property type="entry name" value="Translation factors"/>
    <property type="match status" value="1"/>
</dbReference>
<accession>A0A2P8HTZ9</accession>
<dbReference type="InterPro" id="IPR012675">
    <property type="entry name" value="Beta-grasp_dom_sf"/>
</dbReference>
<name>A0A2P8HTZ9_CHINA</name>
<dbReference type="InterPro" id="IPR036010">
    <property type="entry name" value="2Fe-2S_ferredoxin-like_sf"/>
</dbReference>
<evidence type="ECO:0000256" key="6">
    <source>
        <dbReference type="ARBA" id="ARBA00023002"/>
    </source>
</evidence>
<dbReference type="PROSITE" id="PS51085">
    <property type="entry name" value="2FE2S_FER_2"/>
    <property type="match status" value="1"/>
</dbReference>
<evidence type="ECO:0000256" key="2">
    <source>
        <dbReference type="ARBA" id="ARBA00022630"/>
    </source>
</evidence>
<keyword evidence="6" id="KW-0560">Oxidoreductase</keyword>
<reference evidence="11 12" key="1">
    <citation type="submission" date="2018-03" db="EMBL/GenBank/DDBJ databases">
        <title>Genomic Encyclopedia of Archaeal and Bacterial Type Strains, Phase II (KMG-II): from individual species to whole genera.</title>
        <authorList>
            <person name="Goeker M."/>
        </authorList>
    </citation>
    <scope>NUCLEOTIDE SEQUENCE [LARGE SCALE GENOMIC DNA]</scope>
    <source>
        <strain evidence="11 12">DSM 24859</strain>
    </source>
</reference>
<dbReference type="InterPro" id="IPR001041">
    <property type="entry name" value="2Fe-2S_ferredoxin-type"/>
</dbReference>
<dbReference type="Pfam" id="PF00970">
    <property type="entry name" value="FAD_binding_6"/>
    <property type="match status" value="1"/>
</dbReference>
<comment type="caution">
    <text evidence="11">The sequence shown here is derived from an EMBL/GenBank/DDBJ whole genome shotgun (WGS) entry which is preliminary data.</text>
</comment>
<dbReference type="PROSITE" id="PS51384">
    <property type="entry name" value="FAD_FR"/>
    <property type="match status" value="1"/>
</dbReference>
<proteinExistence type="predicted"/>
<evidence type="ECO:0000256" key="1">
    <source>
        <dbReference type="ARBA" id="ARBA00001974"/>
    </source>
</evidence>
<evidence type="ECO:0000256" key="3">
    <source>
        <dbReference type="ARBA" id="ARBA00022714"/>
    </source>
</evidence>
<dbReference type="PANTHER" id="PTHR47354">
    <property type="entry name" value="NADH OXIDOREDUCTASE HCR"/>
    <property type="match status" value="1"/>
</dbReference>
<dbReference type="OrthoDB" id="9789468at2"/>
<keyword evidence="12" id="KW-1185">Reference proteome</keyword>
<dbReference type="Pfam" id="PF00175">
    <property type="entry name" value="NAD_binding_1"/>
    <property type="match status" value="1"/>
</dbReference>
<dbReference type="PRINTS" id="PR00406">
    <property type="entry name" value="CYTB5RDTASE"/>
</dbReference>
<dbReference type="SUPFAM" id="SSF63380">
    <property type="entry name" value="Riboflavin synthase domain-like"/>
    <property type="match status" value="1"/>
</dbReference>
<evidence type="ECO:0000256" key="8">
    <source>
        <dbReference type="ARBA" id="ARBA00023014"/>
    </source>
</evidence>
<keyword evidence="8" id="KW-0411">Iron-sulfur</keyword>
<dbReference type="PROSITE" id="PS00197">
    <property type="entry name" value="2FE2S_FER_1"/>
    <property type="match status" value="1"/>
</dbReference>
<dbReference type="InterPro" id="IPR050415">
    <property type="entry name" value="MRET"/>
</dbReference>
<protein>
    <submittedName>
        <fullName evidence="11">Ring-1,2-phenylacetyl-CoA epoxidase subunit PaaE</fullName>
    </submittedName>
</protein>
<dbReference type="GO" id="GO:0016491">
    <property type="term" value="F:oxidoreductase activity"/>
    <property type="evidence" value="ECO:0007669"/>
    <property type="project" value="UniProtKB-KW"/>
</dbReference>
<dbReference type="InterPro" id="IPR001433">
    <property type="entry name" value="OxRdtase_FAD/NAD-bd"/>
</dbReference>
<keyword evidence="7" id="KW-0408">Iron</keyword>
<dbReference type="InterPro" id="IPR006058">
    <property type="entry name" value="2Fe2S_fd_BS"/>
</dbReference>